<keyword evidence="8" id="KW-1185">Reference proteome</keyword>
<dbReference type="InterPro" id="IPR005471">
    <property type="entry name" value="Tscrpt_reg_IclR_N"/>
</dbReference>
<evidence type="ECO:0000256" key="1">
    <source>
        <dbReference type="ARBA" id="ARBA00023015"/>
    </source>
</evidence>
<dbReference type="OrthoDB" id="6687062at2"/>
<dbReference type="SUPFAM" id="SSF46785">
    <property type="entry name" value="Winged helix' DNA-binding domain"/>
    <property type="match status" value="1"/>
</dbReference>
<accession>A0A261SB02</accession>
<feature type="domain" description="IclR-ED" evidence="6">
    <location>
        <begin position="130"/>
        <end position="314"/>
    </location>
</feature>
<dbReference type="PANTHER" id="PTHR30136">
    <property type="entry name" value="HELIX-TURN-HELIX TRANSCRIPTIONAL REGULATOR, ICLR FAMILY"/>
    <property type="match status" value="1"/>
</dbReference>
<dbReference type="InterPro" id="IPR029016">
    <property type="entry name" value="GAF-like_dom_sf"/>
</dbReference>
<evidence type="ECO:0000256" key="4">
    <source>
        <dbReference type="SAM" id="MobiDB-lite"/>
    </source>
</evidence>
<dbReference type="GO" id="GO:0003677">
    <property type="term" value="F:DNA binding"/>
    <property type="evidence" value="ECO:0007669"/>
    <property type="project" value="UniProtKB-KW"/>
</dbReference>
<dbReference type="GO" id="GO:0003700">
    <property type="term" value="F:DNA-binding transcription factor activity"/>
    <property type="evidence" value="ECO:0007669"/>
    <property type="project" value="TreeGrafter"/>
</dbReference>
<dbReference type="InterPro" id="IPR014757">
    <property type="entry name" value="Tscrpt_reg_IclR_C"/>
</dbReference>
<dbReference type="PROSITE" id="PS51078">
    <property type="entry name" value="ICLR_ED"/>
    <property type="match status" value="1"/>
</dbReference>
<protein>
    <recommendedName>
        <fullName evidence="9">IclR family transcriptional regulator</fullName>
    </recommendedName>
</protein>
<proteinExistence type="predicted"/>
<dbReference type="PROSITE" id="PS51077">
    <property type="entry name" value="HTH_ICLR"/>
    <property type="match status" value="1"/>
</dbReference>
<dbReference type="Pfam" id="PF01614">
    <property type="entry name" value="IclR_C"/>
    <property type="match status" value="1"/>
</dbReference>
<dbReference type="Gene3D" id="3.30.450.40">
    <property type="match status" value="1"/>
</dbReference>
<dbReference type="SMART" id="SM00346">
    <property type="entry name" value="HTH_ICLR"/>
    <property type="match status" value="1"/>
</dbReference>
<comment type="caution">
    <text evidence="7">The sequence shown here is derived from an EMBL/GenBank/DDBJ whole genome shotgun (WGS) entry which is preliminary data.</text>
</comment>
<evidence type="ECO:0000259" key="6">
    <source>
        <dbReference type="PROSITE" id="PS51078"/>
    </source>
</evidence>
<dbReference type="Pfam" id="PF09339">
    <property type="entry name" value="HTH_IclR"/>
    <property type="match status" value="1"/>
</dbReference>
<dbReference type="GO" id="GO:0045892">
    <property type="term" value="P:negative regulation of DNA-templated transcription"/>
    <property type="evidence" value="ECO:0007669"/>
    <property type="project" value="TreeGrafter"/>
</dbReference>
<name>A0A261SB02_9BORD</name>
<dbReference type="PANTHER" id="PTHR30136:SF35">
    <property type="entry name" value="HTH-TYPE TRANSCRIPTIONAL REGULATOR RV1719"/>
    <property type="match status" value="1"/>
</dbReference>
<dbReference type="AlphaFoldDB" id="A0A261SB02"/>
<evidence type="ECO:0000256" key="2">
    <source>
        <dbReference type="ARBA" id="ARBA00023125"/>
    </source>
</evidence>
<dbReference type="InterPro" id="IPR036390">
    <property type="entry name" value="WH_DNA-bd_sf"/>
</dbReference>
<evidence type="ECO:0000256" key="3">
    <source>
        <dbReference type="ARBA" id="ARBA00023163"/>
    </source>
</evidence>
<feature type="domain" description="HTH iclR-type" evidence="5">
    <location>
        <begin position="69"/>
        <end position="129"/>
    </location>
</feature>
<dbReference type="EMBL" id="NEVM01000002">
    <property type="protein sequence ID" value="OZI34132.1"/>
    <property type="molecule type" value="Genomic_DNA"/>
</dbReference>
<evidence type="ECO:0000313" key="7">
    <source>
        <dbReference type="EMBL" id="OZI34132.1"/>
    </source>
</evidence>
<dbReference type="InterPro" id="IPR036388">
    <property type="entry name" value="WH-like_DNA-bd_sf"/>
</dbReference>
<dbReference type="SUPFAM" id="SSF55781">
    <property type="entry name" value="GAF domain-like"/>
    <property type="match status" value="1"/>
</dbReference>
<feature type="region of interest" description="Disordered" evidence="4">
    <location>
        <begin position="19"/>
        <end position="71"/>
    </location>
</feature>
<evidence type="ECO:0000313" key="8">
    <source>
        <dbReference type="Proteomes" id="UP000216020"/>
    </source>
</evidence>
<evidence type="ECO:0000259" key="5">
    <source>
        <dbReference type="PROSITE" id="PS51077"/>
    </source>
</evidence>
<evidence type="ECO:0008006" key="9">
    <source>
        <dbReference type="Google" id="ProtNLM"/>
    </source>
</evidence>
<dbReference type="Gene3D" id="1.10.10.10">
    <property type="entry name" value="Winged helix-like DNA-binding domain superfamily/Winged helix DNA-binding domain"/>
    <property type="match status" value="1"/>
</dbReference>
<keyword evidence="2" id="KW-0238">DNA-binding</keyword>
<organism evidence="7 8">
    <name type="scientific">Bordetella genomosp. 10</name>
    <dbReference type="NCBI Taxonomy" id="1416804"/>
    <lineage>
        <taxon>Bacteria</taxon>
        <taxon>Pseudomonadati</taxon>
        <taxon>Pseudomonadota</taxon>
        <taxon>Betaproteobacteria</taxon>
        <taxon>Burkholderiales</taxon>
        <taxon>Alcaligenaceae</taxon>
        <taxon>Bordetella</taxon>
    </lineage>
</organism>
<sequence length="315" mass="35316">MCSTKRTSVSLSGLYNCRLPAVNTPEPAPAGFARPPRASRRRSDGPTHPPPRHTMKQSKSPPPAADADNGTVNRVLRILTRFAEKERWGLNELSRSLNLPRGTTHRLLNLCKPLNFVTQDEEGQYTPGIELYRLAGRLASEIPINQIGDPILQEVRDQTDETVLLTLLVRNELKMFFTSSASPAHPLRYRIEKNRLEPLCWGAAGRSLLAFLSEEEIEQVVRRAEPSPLDGRPMDEDELRQSLRTIREQGYAVSCSQRAPGAYGVAVPFFDLRGEVRGNLTLTIPDFRFDPARQDAWVGLLREAAATLTRRLGWS</sequence>
<gene>
    <name evidence="7" type="ORF">CAL29_11295</name>
</gene>
<keyword evidence="1" id="KW-0805">Transcription regulation</keyword>
<dbReference type="InterPro" id="IPR050707">
    <property type="entry name" value="HTH_MetabolicPath_Reg"/>
</dbReference>
<dbReference type="Proteomes" id="UP000216020">
    <property type="component" value="Unassembled WGS sequence"/>
</dbReference>
<keyword evidence="3" id="KW-0804">Transcription</keyword>
<reference evidence="8" key="1">
    <citation type="submission" date="2017-05" db="EMBL/GenBank/DDBJ databases">
        <title>Complete and WGS of Bordetella genogroups.</title>
        <authorList>
            <person name="Spilker T."/>
            <person name="Lipuma J."/>
        </authorList>
    </citation>
    <scope>NUCLEOTIDE SEQUENCE [LARGE SCALE GENOMIC DNA]</scope>
    <source>
        <strain evidence="8">AU16122</strain>
    </source>
</reference>